<evidence type="ECO:0000256" key="6">
    <source>
        <dbReference type="PROSITE-ProRule" id="PRU10141"/>
    </source>
</evidence>
<dbReference type="Proteomes" id="UP000026961">
    <property type="component" value="Chromosome 11"/>
</dbReference>
<dbReference type="GO" id="GO:0007166">
    <property type="term" value="P:cell surface receptor signaling pathway"/>
    <property type="evidence" value="ECO:0007669"/>
    <property type="project" value="InterPro"/>
</dbReference>
<dbReference type="PROSITE" id="PS00107">
    <property type="entry name" value="PROTEIN_KINASE_ATP"/>
    <property type="match status" value="1"/>
</dbReference>
<proteinExistence type="predicted"/>
<dbReference type="PANTHER" id="PTHR27005">
    <property type="entry name" value="WALL-ASSOCIATED RECEPTOR KINASE-LIKE 21"/>
    <property type="match status" value="1"/>
</dbReference>
<evidence type="ECO:0000256" key="3">
    <source>
        <dbReference type="ARBA" id="ARBA00022741"/>
    </source>
</evidence>
<dbReference type="AlphaFoldDB" id="A0A0E0BK86"/>
<dbReference type="Gene3D" id="1.10.510.10">
    <property type="entry name" value="Transferase(Phosphotransferase) domain 1"/>
    <property type="match status" value="2"/>
</dbReference>
<dbReference type="HOGENOM" id="CLU_000288_137_2_1"/>
<keyword evidence="1" id="KW-0723">Serine/threonine-protein kinase</keyword>
<dbReference type="SUPFAM" id="SSF56112">
    <property type="entry name" value="Protein kinase-like (PK-like)"/>
    <property type="match status" value="2"/>
</dbReference>
<dbReference type="Gramene" id="OGLUM11G16450.1">
    <property type="protein sequence ID" value="OGLUM11G16450.1"/>
    <property type="gene ID" value="OGLUM11G16450"/>
</dbReference>
<dbReference type="InterPro" id="IPR045274">
    <property type="entry name" value="WAK-like"/>
</dbReference>
<dbReference type="InterPro" id="IPR017441">
    <property type="entry name" value="Protein_kinase_ATP_BS"/>
</dbReference>
<reference evidence="8" key="1">
    <citation type="submission" date="2015-04" db="UniProtKB">
        <authorList>
            <consortium name="EnsemblPlants"/>
        </authorList>
    </citation>
    <scope>IDENTIFICATION</scope>
</reference>
<organism evidence="8">
    <name type="scientific">Oryza glumipatula</name>
    <dbReference type="NCBI Taxonomy" id="40148"/>
    <lineage>
        <taxon>Eukaryota</taxon>
        <taxon>Viridiplantae</taxon>
        <taxon>Streptophyta</taxon>
        <taxon>Embryophyta</taxon>
        <taxon>Tracheophyta</taxon>
        <taxon>Spermatophyta</taxon>
        <taxon>Magnoliopsida</taxon>
        <taxon>Liliopsida</taxon>
        <taxon>Poales</taxon>
        <taxon>Poaceae</taxon>
        <taxon>BOP clade</taxon>
        <taxon>Oryzoideae</taxon>
        <taxon>Oryzeae</taxon>
        <taxon>Oryzinae</taxon>
        <taxon>Oryza</taxon>
    </lineage>
</organism>
<dbReference type="FunFam" id="1.10.510.10:FF:000474">
    <property type="entry name" value="Wall-associated receptor kinase 3"/>
    <property type="match status" value="2"/>
</dbReference>
<dbReference type="InterPro" id="IPR011009">
    <property type="entry name" value="Kinase-like_dom_sf"/>
</dbReference>
<dbReference type="eggNOG" id="KOG1187">
    <property type="taxonomic scope" value="Eukaryota"/>
</dbReference>
<dbReference type="PROSITE" id="PS50011">
    <property type="entry name" value="PROTEIN_KINASE_DOM"/>
    <property type="match status" value="2"/>
</dbReference>
<reference evidence="8" key="2">
    <citation type="submission" date="2018-05" db="EMBL/GenBank/DDBJ databases">
        <title>OgluRS3 (Oryza glumaepatula Reference Sequence Version 3).</title>
        <authorList>
            <person name="Zhang J."/>
            <person name="Kudrna D."/>
            <person name="Lee S."/>
            <person name="Talag J."/>
            <person name="Welchert J."/>
            <person name="Wing R.A."/>
        </authorList>
    </citation>
    <scope>NUCLEOTIDE SEQUENCE [LARGE SCALE GENOMIC DNA]</scope>
</reference>
<feature type="domain" description="Protein kinase" evidence="7">
    <location>
        <begin position="42"/>
        <end position="312"/>
    </location>
</feature>
<evidence type="ECO:0000313" key="8">
    <source>
        <dbReference type="EnsemblPlants" id="OGLUM11G16450.1"/>
    </source>
</evidence>
<keyword evidence="4" id="KW-0418">Kinase</keyword>
<keyword evidence="3 6" id="KW-0547">Nucleotide-binding</keyword>
<dbReference type="GO" id="GO:0005886">
    <property type="term" value="C:plasma membrane"/>
    <property type="evidence" value="ECO:0007669"/>
    <property type="project" value="TreeGrafter"/>
</dbReference>
<name>A0A0E0BK86_9ORYZ</name>
<dbReference type="InterPro" id="IPR000719">
    <property type="entry name" value="Prot_kinase_dom"/>
</dbReference>
<dbReference type="PANTHER" id="PTHR27005:SF321">
    <property type="entry name" value="OS11G0553500 PROTEIN"/>
    <property type="match status" value="1"/>
</dbReference>
<dbReference type="PROSITE" id="PS00108">
    <property type="entry name" value="PROTEIN_KINASE_ST"/>
    <property type="match status" value="1"/>
</dbReference>
<dbReference type="GO" id="GO:0004674">
    <property type="term" value="F:protein serine/threonine kinase activity"/>
    <property type="evidence" value="ECO:0007669"/>
    <property type="project" value="UniProtKB-KW"/>
</dbReference>
<dbReference type="Gene3D" id="3.30.200.20">
    <property type="entry name" value="Phosphorylase Kinase, domain 1"/>
    <property type="match status" value="2"/>
</dbReference>
<keyword evidence="9" id="KW-1185">Reference proteome</keyword>
<evidence type="ECO:0000256" key="1">
    <source>
        <dbReference type="ARBA" id="ARBA00022527"/>
    </source>
</evidence>
<dbReference type="Pfam" id="PF07714">
    <property type="entry name" value="PK_Tyr_Ser-Thr"/>
    <property type="match status" value="2"/>
</dbReference>
<keyword evidence="5 6" id="KW-0067">ATP-binding</keyword>
<accession>A0A0E0BK86</accession>
<dbReference type="InterPro" id="IPR001245">
    <property type="entry name" value="Ser-Thr/Tyr_kinase_cat_dom"/>
</dbReference>
<dbReference type="InterPro" id="IPR008271">
    <property type="entry name" value="Ser/Thr_kinase_AS"/>
</dbReference>
<evidence type="ECO:0000259" key="7">
    <source>
        <dbReference type="PROSITE" id="PS50011"/>
    </source>
</evidence>
<evidence type="ECO:0000256" key="5">
    <source>
        <dbReference type="ARBA" id="ARBA00022840"/>
    </source>
</evidence>
<keyword evidence="2" id="KW-0808">Transferase</keyword>
<dbReference type="FunFam" id="3.30.200.20:FF:000337">
    <property type="entry name" value="Wall-associated receptor kinase 3"/>
    <property type="match status" value="1"/>
</dbReference>
<dbReference type="STRING" id="40148.A0A0E0BK86"/>
<protein>
    <recommendedName>
        <fullName evidence="7">Protein kinase domain-containing protein</fullName>
    </recommendedName>
</protein>
<evidence type="ECO:0000256" key="4">
    <source>
        <dbReference type="ARBA" id="ARBA00022777"/>
    </source>
</evidence>
<dbReference type="SMART" id="SM00220">
    <property type="entry name" value="S_TKc"/>
    <property type="match status" value="2"/>
</dbReference>
<evidence type="ECO:0000256" key="2">
    <source>
        <dbReference type="ARBA" id="ARBA00022679"/>
    </source>
</evidence>
<evidence type="ECO:0000313" key="9">
    <source>
        <dbReference type="Proteomes" id="UP000026961"/>
    </source>
</evidence>
<dbReference type="EnsemblPlants" id="OGLUM11G16450.1">
    <property type="protein sequence ID" value="OGLUM11G16450.1"/>
    <property type="gene ID" value="OGLUM11G16450"/>
</dbReference>
<feature type="domain" description="Protein kinase" evidence="7">
    <location>
        <begin position="380"/>
        <end position="654"/>
    </location>
</feature>
<dbReference type="GO" id="GO:0005524">
    <property type="term" value="F:ATP binding"/>
    <property type="evidence" value="ECO:0007669"/>
    <property type="project" value="UniProtKB-UniRule"/>
</dbReference>
<feature type="binding site" evidence="6">
    <location>
        <position position="71"/>
    </location>
    <ligand>
        <name>ATP</name>
        <dbReference type="ChEBI" id="CHEBI:30616"/>
    </ligand>
</feature>
<sequence length="668" mass="75026">MELLEEKNITHVSQRDDTAKWIIDNYSNIRTFTEHDIEKITSNYSTLIGKGGFGEVFIGVLDDEDDVVAVKRYIRGDLREEFMEEIRIHAQMSHKNIVKLIGCCIGKNRLMMVTEFISNGNLEDALHNSDIFIPLSTRLGIAIGCAEALSYMHSMHLSSSSLICHGDIKPANILLDANLTAKVSDFGISKSLSGGITRWTSNVKGSIAYMDPIYYREGRVTSKSDVYNFGAVLLELIARKSMKEGGISCEAFRQACAKGKGLRELLDIEIAEECNMNILEEIAKLATKCMIVDNIKKRPQMNDVVEHLRTWIFQVRNGGHEKPAWESTLERVHDALKKGMQSAGIFSSSIISNPKKHNFGIFRSNDVRIFTKKDLSGITNNSSHLLGKSTFCNVNKGILDNNTLVAVKTYSVFSYDENLRNSISTSITIMSKIAHRYIIKLLGHCSDADHLPILIYEYAAKGSLNDILYSKEDLPLELRLKIAVKTAEALEFLHSSAFCVIRHGNIKPSNILLDSNLMPKVAGFTSSRRIAENNNDQVASMEFAHIHYMDPIHIQSGHFTVKNDVYSFGVVLLELISRKKPVYHCHDKNRRLIPEFIRAYETAKSGKAMFDEGIVAEEDIDVLEEIGRLAMECVSLEIDGRPTMKEVAERLKMIRRMKESSAMGAARC</sequence>